<evidence type="ECO:0000313" key="12">
    <source>
        <dbReference type="Proteomes" id="UP001407405"/>
    </source>
</evidence>
<feature type="domain" description="GIY-YIG" evidence="9">
    <location>
        <begin position="16"/>
        <end position="95"/>
    </location>
</feature>
<dbReference type="SUPFAM" id="SSF47781">
    <property type="entry name" value="RuvA domain 2-like"/>
    <property type="match status" value="1"/>
</dbReference>
<dbReference type="SUPFAM" id="SSF46600">
    <property type="entry name" value="C-terminal UvrC-binding domain of UvrB"/>
    <property type="match status" value="1"/>
</dbReference>
<dbReference type="InterPro" id="IPR047296">
    <property type="entry name" value="GIY-YIG_UvrC_Cho"/>
</dbReference>
<keyword evidence="4 7" id="KW-0267">Excision nuclease</keyword>
<dbReference type="InterPro" id="IPR050066">
    <property type="entry name" value="UvrABC_protein_C"/>
</dbReference>
<dbReference type="PANTHER" id="PTHR30562">
    <property type="entry name" value="UVRC/OXIDOREDUCTASE"/>
    <property type="match status" value="1"/>
</dbReference>
<evidence type="ECO:0000313" key="11">
    <source>
        <dbReference type="EMBL" id="MEN1759155.1"/>
    </source>
</evidence>
<evidence type="ECO:0000259" key="8">
    <source>
        <dbReference type="PROSITE" id="PS50151"/>
    </source>
</evidence>
<gene>
    <name evidence="7 11" type="primary">uvrC</name>
    <name evidence="11" type="ORF">AAIG11_01595</name>
</gene>
<reference evidence="11 12" key="1">
    <citation type="submission" date="2024-04" db="EMBL/GenBank/DDBJ databases">
        <title>Genome sequencing and metabolic network reconstruction of aminoacids and betaine degradation by Anoxynatronum sibiricum.</title>
        <authorList>
            <person name="Detkova E.N."/>
            <person name="Boltjanskaja Y.V."/>
            <person name="Mardanov A.V."/>
            <person name="Kevbrin V."/>
        </authorList>
    </citation>
    <scope>NUCLEOTIDE SEQUENCE [LARGE SCALE GENOMIC DNA]</scope>
    <source>
        <strain evidence="11 12">Z-7981</strain>
    </source>
</reference>
<dbReference type="InterPro" id="IPR001943">
    <property type="entry name" value="UVR_dom"/>
</dbReference>
<organism evidence="11 12">
    <name type="scientific">Anoxynatronum sibiricum</name>
    <dbReference type="NCBI Taxonomy" id="210623"/>
    <lineage>
        <taxon>Bacteria</taxon>
        <taxon>Bacillati</taxon>
        <taxon>Bacillota</taxon>
        <taxon>Clostridia</taxon>
        <taxon>Eubacteriales</taxon>
        <taxon>Clostridiaceae</taxon>
        <taxon>Anoxynatronum</taxon>
    </lineage>
</organism>
<keyword evidence="1 7" id="KW-0963">Cytoplasm</keyword>
<dbReference type="RefSeq" id="WP_343184533.1">
    <property type="nucleotide sequence ID" value="NZ_JBCITM010000001.1"/>
</dbReference>
<dbReference type="Gene3D" id="4.10.860.10">
    <property type="entry name" value="UVR domain"/>
    <property type="match status" value="1"/>
</dbReference>
<comment type="subcellular location">
    <subcellularLocation>
        <location evidence="7">Cytoplasm</location>
    </subcellularLocation>
</comment>
<dbReference type="Pfam" id="PF14520">
    <property type="entry name" value="HHH_5"/>
    <property type="match status" value="1"/>
</dbReference>
<dbReference type="Pfam" id="PF22920">
    <property type="entry name" value="UvrC_RNaseH"/>
    <property type="match status" value="1"/>
</dbReference>
<evidence type="ECO:0000256" key="2">
    <source>
        <dbReference type="ARBA" id="ARBA00022763"/>
    </source>
</evidence>
<evidence type="ECO:0000256" key="4">
    <source>
        <dbReference type="ARBA" id="ARBA00022881"/>
    </source>
</evidence>
<dbReference type="PROSITE" id="PS50164">
    <property type="entry name" value="GIY_YIG"/>
    <property type="match status" value="1"/>
</dbReference>
<dbReference type="CDD" id="cd10434">
    <property type="entry name" value="GIY-YIG_UvrC_Cho"/>
    <property type="match status" value="1"/>
</dbReference>
<dbReference type="InterPro" id="IPR004791">
    <property type="entry name" value="UvrC"/>
</dbReference>
<dbReference type="PROSITE" id="PS50151">
    <property type="entry name" value="UVR"/>
    <property type="match status" value="1"/>
</dbReference>
<dbReference type="NCBIfam" id="TIGR00194">
    <property type="entry name" value="uvrC"/>
    <property type="match status" value="1"/>
</dbReference>
<sequence>MMKEMTLEEKLKNLPDQPGIYQMLDDRKEIIYVGKARSLKNRVRQYFHSENNHPPKVRAMMQRVRDLNTIVTDTEVEALILECNLIKESRPRYNILLRDDKSYPYIKITQQESFPRVMKTRNLVKDGSRYFGPYTDAGAVNETLELIRRMYPLKSCSRKIDTKSGRIERPCLNYHIRKCLGPCKGGLHQQEYREMIQQVILLLEGKQTELQKALDRRMKDAAESLDFEQAAILRDQLAALEKVTEKQKMDRGSGHDQDVIATASNDDETCVQVFTVQDGKIVRQHHHLMKTDQGEAAGHILASFIKLFYDNAPMVPGEILLEKPVDDQQVIEDWLADKRHRKVSLLVPQRGEKKRLVELVKKNAQLQLEQRENRQRQKEAAVTQVLGDLQQLADLDQPPLHIESVDISHTAGVETVGVLVVFENAKPSKKHYRKYRMRQVTGPDDTGSIEELLTRRLYRGLQEAREMAAGERIYDQSRQGVMPDLLLIDGGAGQVSAAEKVLQRMGVHIPVMGMVKDDKHRTRWLLNRGTKIDLKGNPPLWRLVTAIQDETHRFAISFHQQRRSKQLTHSELTTIPGVGDKRRQQLLEHFRTVDGLKKATVEELTRVPGISKSVAENITAYFQAQQQTSKE</sequence>
<keyword evidence="6 7" id="KW-0742">SOS response</keyword>
<evidence type="ECO:0000256" key="5">
    <source>
        <dbReference type="ARBA" id="ARBA00023204"/>
    </source>
</evidence>
<dbReference type="InterPro" id="IPR035901">
    <property type="entry name" value="GIY-YIG_endonuc_sf"/>
</dbReference>
<keyword evidence="5 7" id="KW-0234">DNA repair</keyword>
<comment type="similarity">
    <text evidence="7">Belongs to the UvrC family.</text>
</comment>
<dbReference type="Pfam" id="PF02151">
    <property type="entry name" value="UVR"/>
    <property type="match status" value="1"/>
</dbReference>
<dbReference type="InterPro" id="IPR000305">
    <property type="entry name" value="GIY-YIG_endonuc"/>
</dbReference>
<evidence type="ECO:0000256" key="6">
    <source>
        <dbReference type="ARBA" id="ARBA00023236"/>
    </source>
</evidence>
<dbReference type="SMART" id="SM00465">
    <property type="entry name" value="GIYc"/>
    <property type="match status" value="1"/>
</dbReference>
<evidence type="ECO:0000259" key="10">
    <source>
        <dbReference type="PROSITE" id="PS50165"/>
    </source>
</evidence>
<dbReference type="PANTHER" id="PTHR30562:SF1">
    <property type="entry name" value="UVRABC SYSTEM PROTEIN C"/>
    <property type="match status" value="1"/>
</dbReference>
<dbReference type="InterPro" id="IPR001162">
    <property type="entry name" value="UvrC_RNase_H_dom"/>
</dbReference>
<dbReference type="InterPro" id="IPR038476">
    <property type="entry name" value="UvrC_RNase_H_dom_sf"/>
</dbReference>
<dbReference type="InterPro" id="IPR003583">
    <property type="entry name" value="Hlx-hairpin-Hlx_DNA-bd_motif"/>
</dbReference>
<dbReference type="Gene3D" id="3.30.420.340">
    <property type="entry name" value="UvrC, RNAse H endonuclease domain"/>
    <property type="match status" value="1"/>
</dbReference>
<dbReference type="SUPFAM" id="SSF82771">
    <property type="entry name" value="GIY-YIG endonuclease"/>
    <property type="match status" value="1"/>
</dbReference>
<dbReference type="Proteomes" id="UP001407405">
    <property type="component" value="Unassembled WGS sequence"/>
</dbReference>
<proteinExistence type="inferred from homology"/>
<dbReference type="InterPro" id="IPR010994">
    <property type="entry name" value="RuvA_2-like"/>
</dbReference>
<dbReference type="Gene3D" id="3.40.1440.10">
    <property type="entry name" value="GIY-YIG endonuclease"/>
    <property type="match status" value="1"/>
</dbReference>
<comment type="caution">
    <text evidence="11">The sequence shown here is derived from an EMBL/GenBank/DDBJ whole genome shotgun (WGS) entry which is preliminary data.</text>
</comment>
<dbReference type="Pfam" id="PF01541">
    <property type="entry name" value="GIY-YIG"/>
    <property type="match status" value="1"/>
</dbReference>
<accession>A0ABU9VPR3</accession>
<evidence type="ECO:0000256" key="7">
    <source>
        <dbReference type="HAMAP-Rule" id="MF_00203"/>
    </source>
</evidence>
<evidence type="ECO:0000259" key="9">
    <source>
        <dbReference type="PROSITE" id="PS50164"/>
    </source>
</evidence>
<evidence type="ECO:0000256" key="1">
    <source>
        <dbReference type="ARBA" id="ARBA00022490"/>
    </source>
</evidence>
<dbReference type="HAMAP" id="MF_00203">
    <property type="entry name" value="UvrC"/>
    <property type="match status" value="1"/>
</dbReference>
<keyword evidence="12" id="KW-1185">Reference proteome</keyword>
<feature type="domain" description="UvrC family homology region profile" evidence="10">
    <location>
        <begin position="259"/>
        <end position="502"/>
    </location>
</feature>
<name>A0ABU9VPR3_9CLOT</name>
<feature type="domain" description="UVR" evidence="8">
    <location>
        <begin position="208"/>
        <end position="243"/>
    </location>
</feature>
<dbReference type="Gene3D" id="1.10.150.20">
    <property type="entry name" value="5' to 3' exonuclease, C-terminal subdomain"/>
    <property type="match status" value="1"/>
</dbReference>
<comment type="function">
    <text evidence="7">The UvrABC repair system catalyzes the recognition and processing of DNA lesions. UvrC both incises the 5' and 3' sides of the lesion. The N-terminal half is responsible for the 3' incision and the C-terminal half is responsible for the 5' incision.</text>
</comment>
<evidence type="ECO:0000256" key="3">
    <source>
        <dbReference type="ARBA" id="ARBA00022769"/>
    </source>
</evidence>
<dbReference type="Pfam" id="PF08459">
    <property type="entry name" value="UvrC_RNaseH_dom"/>
    <property type="match status" value="1"/>
</dbReference>
<comment type="subunit">
    <text evidence="7">Interacts with UvrB in an incision complex.</text>
</comment>
<dbReference type="SMART" id="SM00278">
    <property type="entry name" value="HhH1"/>
    <property type="match status" value="2"/>
</dbReference>
<dbReference type="InterPro" id="IPR036876">
    <property type="entry name" value="UVR_dom_sf"/>
</dbReference>
<dbReference type="NCBIfam" id="NF001824">
    <property type="entry name" value="PRK00558.1-5"/>
    <property type="match status" value="1"/>
</dbReference>
<keyword evidence="3 7" id="KW-0228">DNA excision</keyword>
<keyword evidence="2 7" id="KW-0227">DNA damage</keyword>
<protein>
    <recommendedName>
        <fullName evidence="7">UvrABC system protein C</fullName>
        <shortName evidence="7">Protein UvrC</shortName>
    </recommendedName>
    <alternativeName>
        <fullName evidence="7">Excinuclease ABC subunit C</fullName>
    </alternativeName>
</protein>
<dbReference type="PROSITE" id="PS50165">
    <property type="entry name" value="UVRC"/>
    <property type="match status" value="1"/>
</dbReference>
<dbReference type="EMBL" id="JBCITM010000001">
    <property type="protein sequence ID" value="MEN1759155.1"/>
    <property type="molecule type" value="Genomic_DNA"/>
</dbReference>